<accession>A0A844FVW1</accession>
<proteinExistence type="predicted"/>
<dbReference type="Gene3D" id="3.40.50.10140">
    <property type="entry name" value="Toll/interleukin-1 receptor homology (TIR) domain"/>
    <property type="match status" value="1"/>
</dbReference>
<gene>
    <name evidence="1" type="ORF">FYJ79_07835</name>
</gene>
<dbReference type="AlphaFoldDB" id="A0A844FVW1"/>
<protein>
    <submittedName>
        <fullName evidence="1">TIR domain-containing protein</fullName>
    </submittedName>
</protein>
<dbReference type="Proteomes" id="UP000442619">
    <property type="component" value="Unassembled WGS sequence"/>
</dbReference>
<comment type="caution">
    <text evidence="1">The sequence shown here is derived from an EMBL/GenBank/DDBJ whole genome shotgun (WGS) entry which is preliminary data.</text>
</comment>
<evidence type="ECO:0000313" key="2">
    <source>
        <dbReference type="Proteomes" id="UP000442619"/>
    </source>
</evidence>
<dbReference type="SUPFAM" id="SSF52200">
    <property type="entry name" value="Toll/Interleukin receptor TIR domain"/>
    <property type="match status" value="1"/>
</dbReference>
<name>A0A844FVW1_9FIRM</name>
<evidence type="ECO:0000313" key="1">
    <source>
        <dbReference type="EMBL" id="MST89480.1"/>
    </source>
</evidence>
<reference evidence="1 2" key="1">
    <citation type="submission" date="2019-08" db="EMBL/GenBank/DDBJ databases">
        <title>In-depth cultivation of the pig gut microbiome towards novel bacterial diversity and tailored functional studies.</title>
        <authorList>
            <person name="Wylensek D."/>
            <person name="Hitch T.C.A."/>
            <person name="Clavel T."/>
        </authorList>
    </citation>
    <scope>NUCLEOTIDE SEQUENCE [LARGE SCALE GENOMIC DNA]</scope>
    <source>
        <strain evidence="1 2">CA-Schmier-601-WT-3</strain>
    </source>
</reference>
<dbReference type="EMBL" id="VUNM01000017">
    <property type="protein sequence ID" value="MST89480.1"/>
    <property type="molecule type" value="Genomic_DNA"/>
</dbReference>
<keyword evidence="2" id="KW-1185">Reference proteome</keyword>
<dbReference type="InterPro" id="IPR035897">
    <property type="entry name" value="Toll_tir_struct_dom_sf"/>
</dbReference>
<dbReference type="RefSeq" id="WP_154516492.1">
    <property type="nucleotide sequence ID" value="NZ_VUNM01000017.1"/>
</dbReference>
<sequence>MNKIDKLKSIIGEIDQLILKRVTSSSPEFLAWKSKAERFLINEYGAESYEIDEFKEQQYDLSVYALNTPKSDFCDACISGLKRAKAILSTYLEELEESKNDLNKINAYDKLKYEFRGIKTVIENYTKGGFVTNDLYSLEQGIRTNDKDKIKYFLLRLLDWYTENWMDICDNKFVINYDDHEKNRELIKEIYEGIDEVDFSQFIDRNDCNRKSEPVIFLSHSSTDKKYGNALEKLLSGIGIEGDQLIYTSHPLHKIPLDQNIYEYLRNSFSRKIFVIVLWSDEYLNSPACLNEMGAVWVTQSDYTNIYVPSFNFKNPKYAQCAVDTNRMGAILDGSDKCKASITELKDKLIKMFDLSVDEKRWIYILDQFMMDISN</sequence>
<organism evidence="1 2">
    <name type="scientific">Sharpea porci</name>
    <dbReference type="NCBI Taxonomy" id="2652286"/>
    <lineage>
        <taxon>Bacteria</taxon>
        <taxon>Bacillati</taxon>
        <taxon>Bacillota</taxon>
        <taxon>Erysipelotrichia</taxon>
        <taxon>Erysipelotrichales</taxon>
        <taxon>Coprobacillaceae</taxon>
        <taxon>Sharpea</taxon>
    </lineage>
</organism>